<accession>A0AAN9QHT0</accession>
<reference evidence="1 2" key="1">
    <citation type="submission" date="2024-01" db="EMBL/GenBank/DDBJ databases">
        <title>The genomes of 5 underutilized Papilionoideae crops provide insights into root nodulation and disease resistanc.</title>
        <authorList>
            <person name="Jiang F."/>
        </authorList>
    </citation>
    <scope>NUCLEOTIDE SEQUENCE [LARGE SCALE GENOMIC DNA]</scope>
    <source>
        <strain evidence="1">LVBAO_FW01</strain>
        <tissue evidence="1">Leaves</tissue>
    </source>
</reference>
<name>A0AAN9QHT0_CANGL</name>
<dbReference type="AlphaFoldDB" id="A0AAN9QHT0"/>
<evidence type="ECO:0000313" key="2">
    <source>
        <dbReference type="Proteomes" id="UP001367508"/>
    </source>
</evidence>
<protein>
    <submittedName>
        <fullName evidence="1">Uncharacterized protein</fullName>
    </submittedName>
</protein>
<keyword evidence="2" id="KW-1185">Reference proteome</keyword>
<evidence type="ECO:0000313" key="1">
    <source>
        <dbReference type="EMBL" id="KAK7337955.1"/>
    </source>
</evidence>
<sequence length="120" mass="13432">MNSKFFVHGSLWPGPEWPKLSPYDFELDLGQFKFSLSQPVHFSLFEKILPPQIGWTGYCLETHDSGSALNSNFAPEKGEIPSLAMECVGQATTTIFRPGGDIHWDHYCGIFVACTNVHVK</sequence>
<proteinExistence type="predicted"/>
<organism evidence="1 2">
    <name type="scientific">Canavalia gladiata</name>
    <name type="common">Sword bean</name>
    <name type="synonym">Dolichos gladiatus</name>
    <dbReference type="NCBI Taxonomy" id="3824"/>
    <lineage>
        <taxon>Eukaryota</taxon>
        <taxon>Viridiplantae</taxon>
        <taxon>Streptophyta</taxon>
        <taxon>Embryophyta</taxon>
        <taxon>Tracheophyta</taxon>
        <taxon>Spermatophyta</taxon>
        <taxon>Magnoliopsida</taxon>
        <taxon>eudicotyledons</taxon>
        <taxon>Gunneridae</taxon>
        <taxon>Pentapetalae</taxon>
        <taxon>rosids</taxon>
        <taxon>fabids</taxon>
        <taxon>Fabales</taxon>
        <taxon>Fabaceae</taxon>
        <taxon>Papilionoideae</taxon>
        <taxon>50 kb inversion clade</taxon>
        <taxon>NPAAA clade</taxon>
        <taxon>indigoferoid/millettioid clade</taxon>
        <taxon>Phaseoleae</taxon>
        <taxon>Canavalia</taxon>
    </lineage>
</organism>
<dbReference type="Proteomes" id="UP001367508">
    <property type="component" value="Unassembled WGS sequence"/>
</dbReference>
<comment type="caution">
    <text evidence="1">The sequence shown here is derived from an EMBL/GenBank/DDBJ whole genome shotgun (WGS) entry which is preliminary data.</text>
</comment>
<gene>
    <name evidence="1" type="ORF">VNO77_18549</name>
</gene>
<dbReference type="EMBL" id="JAYMYQ010000004">
    <property type="protein sequence ID" value="KAK7337955.1"/>
    <property type="molecule type" value="Genomic_DNA"/>
</dbReference>